<dbReference type="InterPro" id="IPR001387">
    <property type="entry name" value="Cro/C1-type_HTH"/>
</dbReference>
<evidence type="ECO:0000313" key="4">
    <source>
        <dbReference type="Proteomes" id="UP000235703"/>
    </source>
</evidence>
<dbReference type="PROSITE" id="PS50943">
    <property type="entry name" value="HTH_CROC1"/>
    <property type="match status" value="1"/>
</dbReference>
<protein>
    <recommendedName>
        <fullName evidence="2">HTH cro/C1-type domain-containing protein</fullName>
    </recommendedName>
</protein>
<feature type="domain" description="HTH cro/C1-type" evidence="2">
    <location>
        <begin position="13"/>
        <end position="67"/>
    </location>
</feature>
<dbReference type="Pfam" id="PF07883">
    <property type="entry name" value="Cupin_2"/>
    <property type="match status" value="1"/>
</dbReference>
<dbReference type="GO" id="GO:0003677">
    <property type="term" value="F:DNA binding"/>
    <property type="evidence" value="ECO:0007669"/>
    <property type="project" value="UniProtKB-KW"/>
</dbReference>
<organism evidence="3 4">
    <name type="scientific">Brevibacterium luteolum</name>
    <dbReference type="NCBI Taxonomy" id="199591"/>
    <lineage>
        <taxon>Bacteria</taxon>
        <taxon>Bacillati</taxon>
        <taxon>Actinomycetota</taxon>
        <taxon>Actinomycetes</taxon>
        <taxon>Micrococcales</taxon>
        <taxon>Brevibacteriaceae</taxon>
        <taxon>Brevibacterium</taxon>
    </lineage>
</organism>
<dbReference type="PANTHER" id="PTHR46797:SF1">
    <property type="entry name" value="METHYLPHOSPHONATE SYNTHASE"/>
    <property type="match status" value="1"/>
</dbReference>
<dbReference type="GO" id="GO:0005829">
    <property type="term" value="C:cytosol"/>
    <property type="evidence" value="ECO:0007669"/>
    <property type="project" value="TreeGrafter"/>
</dbReference>
<dbReference type="Gene3D" id="1.10.260.40">
    <property type="entry name" value="lambda repressor-like DNA-binding domains"/>
    <property type="match status" value="1"/>
</dbReference>
<dbReference type="Proteomes" id="UP000235703">
    <property type="component" value="Unassembled WGS sequence"/>
</dbReference>
<dbReference type="Pfam" id="PF01381">
    <property type="entry name" value="HTH_3"/>
    <property type="match status" value="1"/>
</dbReference>
<dbReference type="CDD" id="cd00093">
    <property type="entry name" value="HTH_XRE"/>
    <property type="match status" value="1"/>
</dbReference>
<dbReference type="InterPro" id="IPR013096">
    <property type="entry name" value="Cupin_2"/>
</dbReference>
<dbReference type="SUPFAM" id="SSF51182">
    <property type="entry name" value="RmlC-like cupins"/>
    <property type="match status" value="1"/>
</dbReference>
<sequence length="183" mass="18967">MTSSPLPQIAAALRRERTRLGLSLSEAAKRAAVSKSTLSGLEAGAGNPSIETMWALATAYRVPLAQLLDPPAAEVSVIRRGELPQLASGSADYTAVLLSSCPPHARRDLYLITAEPGSVKHSEPHEAGTVEHVIVGSGSARATVADETIELGAGDYLRYPGGAAHSFEALEPGTLAVFAVQTG</sequence>
<evidence type="ECO:0000313" key="3">
    <source>
        <dbReference type="EMBL" id="PMB98222.1"/>
    </source>
</evidence>
<dbReference type="InterPro" id="IPR011051">
    <property type="entry name" value="RmlC_Cupin_sf"/>
</dbReference>
<dbReference type="RefSeq" id="WP_102162018.1">
    <property type="nucleotide sequence ID" value="NZ_PNFZ01000003.1"/>
</dbReference>
<dbReference type="GO" id="GO:0003700">
    <property type="term" value="F:DNA-binding transcription factor activity"/>
    <property type="evidence" value="ECO:0007669"/>
    <property type="project" value="TreeGrafter"/>
</dbReference>
<accession>A0A2N6PHQ5</accession>
<evidence type="ECO:0000259" key="2">
    <source>
        <dbReference type="PROSITE" id="PS50943"/>
    </source>
</evidence>
<dbReference type="InterPro" id="IPR010982">
    <property type="entry name" value="Lambda_DNA-bd_dom_sf"/>
</dbReference>
<proteinExistence type="predicted"/>
<name>A0A2N6PHQ5_9MICO</name>
<dbReference type="InterPro" id="IPR050807">
    <property type="entry name" value="TransReg_Diox_bact_type"/>
</dbReference>
<gene>
    <name evidence="3" type="ORF">CJ198_07595</name>
</gene>
<dbReference type="SMART" id="SM00530">
    <property type="entry name" value="HTH_XRE"/>
    <property type="match status" value="1"/>
</dbReference>
<evidence type="ECO:0000256" key="1">
    <source>
        <dbReference type="ARBA" id="ARBA00023125"/>
    </source>
</evidence>
<keyword evidence="4" id="KW-1185">Reference proteome</keyword>
<dbReference type="OrthoDB" id="5584941at2"/>
<dbReference type="InterPro" id="IPR014710">
    <property type="entry name" value="RmlC-like_jellyroll"/>
</dbReference>
<comment type="caution">
    <text evidence="3">The sequence shown here is derived from an EMBL/GenBank/DDBJ whole genome shotgun (WGS) entry which is preliminary data.</text>
</comment>
<reference evidence="3 4" key="1">
    <citation type="submission" date="2017-09" db="EMBL/GenBank/DDBJ databases">
        <title>Bacterial strain isolated from the female urinary microbiota.</title>
        <authorList>
            <person name="Thomas-White K."/>
            <person name="Kumar N."/>
            <person name="Forster S."/>
            <person name="Putonti C."/>
            <person name="Lawley T."/>
            <person name="Wolfe A.J."/>
        </authorList>
    </citation>
    <scope>NUCLEOTIDE SEQUENCE [LARGE SCALE GENOMIC DNA]</scope>
    <source>
        <strain evidence="3 4">UMB0680</strain>
    </source>
</reference>
<dbReference type="EMBL" id="PNFZ01000003">
    <property type="protein sequence ID" value="PMB98222.1"/>
    <property type="molecule type" value="Genomic_DNA"/>
</dbReference>
<keyword evidence="1" id="KW-0238">DNA-binding</keyword>
<dbReference type="PANTHER" id="PTHR46797">
    <property type="entry name" value="HTH-TYPE TRANSCRIPTIONAL REGULATOR"/>
    <property type="match status" value="1"/>
</dbReference>
<dbReference type="AlphaFoldDB" id="A0A2N6PHQ5"/>
<dbReference type="Gene3D" id="2.60.120.10">
    <property type="entry name" value="Jelly Rolls"/>
    <property type="match status" value="1"/>
</dbReference>
<dbReference type="SUPFAM" id="SSF47413">
    <property type="entry name" value="lambda repressor-like DNA-binding domains"/>
    <property type="match status" value="1"/>
</dbReference>